<feature type="domain" description="Helicase C-terminal" evidence="6">
    <location>
        <begin position="1122"/>
        <end position="1266"/>
    </location>
</feature>
<dbReference type="CDD" id="cd18793">
    <property type="entry name" value="SF2_C_SNF"/>
    <property type="match status" value="1"/>
</dbReference>
<dbReference type="InterPro" id="IPR049730">
    <property type="entry name" value="SNF2/RAD54-like_C"/>
</dbReference>
<evidence type="ECO:0000259" key="4">
    <source>
        <dbReference type="PROSITE" id="PS50966"/>
    </source>
</evidence>
<dbReference type="PROSITE" id="PS50966">
    <property type="entry name" value="ZF_SWIM"/>
    <property type="match status" value="1"/>
</dbReference>
<feature type="region of interest" description="Disordered" evidence="3">
    <location>
        <begin position="121"/>
        <end position="143"/>
    </location>
</feature>
<keyword evidence="2" id="KW-0862">Zinc</keyword>
<accession>A0A5B8BY79</accession>
<dbReference type="SMART" id="SM00487">
    <property type="entry name" value="DEXDc"/>
    <property type="match status" value="1"/>
</dbReference>
<evidence type="ECO:0000259" key="5">
    <source>
        <dbReference type="PROSITE" id="PS51192"/>
    </source>
</evidence>
<dbReference type="GO" id="GO:0005524">
    <property type="term" value="F:ATP binding"/>
    <property type="evidence" value="ECO:0007669"/>
    <property type="project" value="InterPro"/>
</dbReference>
<dbReference type="Pfam" id="PF08455">
    <property type="entry name" value="SNF2_assoc"/>
    <property type="match status" value="1"/>
</dbReference>
<dbReference type="Pfam" id="PF00271">
    <property type="entry name" value="Helicase_C"/>
    <property type="match status" value="1"/>
</dbReference>
<name>A0A5B8BY79_9MICO</name>
<dbReference type="GO" id="GO:0008270">
    <property type="term" value="F:zinc ion binding"/>
    <property type="evidence" value="ECO:0007669"/>
    <property type="project" value="UniProtKB-KW"/>
</dbReference>
<evidence type="ECO:0000256" key="2">
    <source>
        <dbReference type="PROSITE-ProRule" id="PRU00325"/>
    </source>
</evidence>
<evidence type="ECO:0000256" key="1">
    <source>
        <dbReference type="ARBA" id="ARBA00022801"/>
    </source>
</evidence>
<dbReference type="PANTHER" id="PTHR10799">
    <property type="entry name" value="SNF2/RAD54 HELICASE FAMILY"/>
    <property type="match status" value="1"/>
</dbReference>
<keyword evidence="7" id="KW-0067">ATP-binding</keyword>
<dbReference type="GO" id="GO:0004386">
    <property type="term" value="F:helicase activity"/>
    <property type="evidence" value="ECO:0007669"/>
    <property type="project" value="UniProtKB-KW"/>
</dbReference>
<keyword evidence="1" id="KW-0378">Hydrolase</keyword>
<dbReference type="InterPro" id="IPR013663">
    <property type="entry name" value="Helicase_SWF/SNF/SWI_bac"/>
</dbReference>
<feature type="compositionally biased region" description="Basic and acidic residues" evidence="3">
    <location>
        <begin position="124"/>
        <end position="143"/>
    </location>
</feature>
<dbReference type="PROSITE" id="PS51194">
    <property type="entry name" value="HELICASE_CTER"/>
    <property type="match status" value="1"/>
</dbReference>
<keyword evidence="2" id="KW-0863">Zinc-finger</keyword>
<dbReference type="InterPro" id="IPR014001">
    <property type="entry name" value="Helicase_ATP-bd"/>
</dbReference>
<dbReference type="InterPro" id="IPR001650">
    <property type="entry name" value="Helicase_C-like"/>
</dbReference>
<reference evidence="7 8" key="1">
    <citation type="submission" date="2019-05" db="EMBL/GenBank/DDBJ databases">
        <title>Georgenia *** sp. nov., and Georgenia *** sp. nov., isolated from the intestinal contents of plateau pika (Ochotona curzoniae) in the Qinghai-Tibet plateau of China.</title>
        <authorList>
            <person name="Tian Z."/>
        </authorList>
    </citation>
    <scope>NUCLEOTIDE SEQUENCE [LARGE SCALE GENOMIC DNA]</scope>
    <source>
        <strain evidence="7 8">Z443</strain>
    </source>
</reference>
<keyword evidence="7" id="KW-0547">Nucleotide-binding</keyword>
<dbReference type="GO" id="GO:0016787">
    <property type="term" value="F:hydrolase activity"/>
    <property type="evidence" value="ECO:0007669"/>
    <property type="project" value="UniProtKB-KW"/>
</dbReference>
<keyword evidence="7" id="KW-0347">Helicase</keyword>
<dbReference type="InterPro" id="IPR027417">
    <property type="entry name" value="P-loop_NTPase"/>
</dbReference>
<evidence type="ECO:0000259" key="6">
    <source>
        <dbReference type="PROSITE" id="PS51194"/>
    </source>
</evidence>
<evidence type="ECO:0000313" key="7">
    <source>
        <dbReference type="EMBL" id="QDC23329.1"/>
    </source>
</evidence>
<sequence length="1283" mass="140163">MLLVDVDDLGGELVAEVVDLRLGEDVVGGVLVGARDEPVALVVVERRVEAVDALDGVERADRHVDVDRGALRGRAGVGPLEGLVVGAPGRRVVDGHRDDVVARAARIAGWIDRVRGQCRGGQAGHDECARGGRRDERAADGCPHEDSPWFRTSTLRSWRQVSGGLGPPRGLGDVKVRDPTGDARIGNVGRPVYSWRVPGTGAAAHLTAWSNLPDEAAIVDAVGPETFRRGEAYARDGRVTWLSNDARTGVLYASVEGSRQRPYQTLVTVGAGPLSGRCTCPVAVNCKHMAAVLVAALENLTGRGRAAAAARTPGVPEWEQVLADVVRRPAAPDQSGVPIGLQVELMDLGPGAPRLRLRPVRPGKRDNWVRTGITWRDLQYSYIGGNHVRAHREALQDLYRAHQSRGYYHYADEPVYLDEFGPTLWHLLRRVVDTGVPLVTAKGTPGPVALADEPAEVVLDLARTATADLAVTPVVQLAGRHGAGRTLTTVGNPPHGLVLATTGPSGTPTGLLLTPLAQALTPKAAALVTAGSLTVPATDVDRFLREYYPGLRQVIDVRSRDESVELPEIAPPRLTVRATPTAGHRLTVTWSFRYEVDGQARLVPLRGPTAPGRDLAVERRLLAELALPTDVVPQLRELDRGQLLLVPEVELRGVDAAIFVEEIVPGLREQGVVVDLDDAVPDYRLSEAAPVIRLSATDSEDRDWFDLGVQVELDGEEVPFQELFTALARGESHLVLRSGTYFSLERPELDQLRRLIEEARNLQDRASKGLRISTYQAGLWEELAQLGVVAEQSARWSATVTRLLAGEEAEPPAVPAGLAAQLRPYQLEGYRWLAYLWDSGLGGILADDMGLGKTLQTLATICRAREAGTLTAPVLVVAPTSVVGNWAVEAARFAPDLRVATVTETQKKSGRPLVDDVAGADLVLTSYALFRLDNPGYAALPWAGLVLDEAQFVKNHQAKIYQCARKLAAPFKLAITGTPLENSLMDLWSLLSIVAPGMFPDPTAFTETYRKPIESGADPARLATLRRRIRPFIRRRTKEQVATDLPPKQEQVLRVTLNPRHHKIYQTHLQRERRKILDLVDDLDKNRFTILRSLTLLRQLSLDPALVDEKYAGVRSSKADAFLEQLQEVVDGGHRALVFSQFTGFLGTVRARLEEEGIEYVYLDGRTRDRPARIAEFKTGPAPVFLISLKAGGFGLNLTEADYCFILDPWWNPAAEAQAVDRTHRIGQDKHVMVYKMVAEDTIEEKVLELQARKQDLFDRVIDDGGELAAPLSAEEIRNLLAS</sequence>
<dbReference type="SMART" id="SM00490">
    <property type="entry name" value="HELICc"/>
    <property type="match status" value="1"/>
</dbReference>
<dbReference type="SUPFAM" id="SSF52540">
    <property type="entry name" value="P-loop containing nucleoside triphosphate hydrolases"/>
    <property type="match status" value="2"/>
</dbReference>
<feature type="domain" description="SWIM-type" evidence="4">
    <location>
        <begin position="263"/>
        <end position="297"/>
    </location>
</feature>
<evidence type="ECO:0000256" key="3">
    <source>
        <dbReference type="SAM" id="MobiDB-lite"/>
    </source>
</evidence>
<feature type="domain" description="Helicase ATP-binding" evidence="5">
    <location>
        <begin position="834"/>
        <end position="997"/>
    </location>
</feature>
<dbReference type="Proteomes" id="UP000314616">
    <property type="component" value="Chromosome"/>
</dbReference>
<dbReference type="OrthoDB" id="9760715at2"/>
<organism evidence="7 8">
    <name type="scientific">Georgenia yuyongxinii</name>
    <dbReference type="NCBI Taxonomy" id="2589797"/>
    <lineage>
        <taxon>Bacteria</taxon>
        <taxon>Bacillati</taxon>
        <taxon>Actinomycetota</taxon>
        <taxon>Actinomycetes</taxon>
        <taxon>Micrococcales</taxon>
        <taxon>Bogoriellaceae</taxon>
        <taxon>Georgenia</taxon>
    </lineage>
</organism>
<dbReference type="Pfam" id="PF00176">
    <property type="entry name" value="SNF2-rel_dom"/>
    <property type="match status" value="1"/>
</dbReference>
<dbReference type="KEGG" id="gyu:FE374_00600"/>
<keyword evidence="2" id="KW-0479">Metal-binding</keyword>
<gene>
    <name evidence="7" type="ORF">FE374_00600</name>
</gene>
<dbReference type="InterPro" id="IPR000330">
    <property type="entry name" value="SNF2_N"/>
</dbReference>
<evidence type="ECO:0000313" key="8">
    <source>
        <dbReference type="Proteomes" id="UP000314616"/>
    </source>
</evidence>
<dbReference type="EMBL" id="CP040915">
    <property type="protein sequence ID" value="QDC23329.1"/>
    <property type="molecule type" value="Genomic_DNA"/>
</dbReference>
<dbReference type="PROSITE" id="PS51192">
    <property type="entry name" value="HELICASE_ATP_BIND_1"/>
    <property type="match status" value="1"/>
</dbReference>
<dbReference type="Gene3D" id="3.40.50.300">
    <property type="entry name" value="P-loop containing nucleotide triphosphate hydrolases"/>
    <property type="match status" value="1"/>
</dbReference>
<dbReference type="InterPro" id="IPR007527">
    <property type="entry name" value="Znf_SWIM"/>
</dbReference>
<protein>
    <submittedName>
        <fullName evidence="7">Helicase SNF2</fullName>
    </submittedName>
</protein>
<proteinExistence type="predicted"/>
<dbReference type="InterPro" id="IPR038718">
    <property type="entry name" value="SNF2-like_sf"/>
</dbReference>
<dbReference type="Gene3D" id="3.40.50.10810">
    <property type="entry name" value="Tandem AAA-ATPase domain"/>
    <property type="match status" value="1"/>
</dbReference>